<dbReference type="GO" id="GO:0005829">
    <property type="term" value="C:cytosol"/>
    <property type="evidence" value="ECO:0007669"/>
    <property type="project" value="TreeGrafter"/>
</dbReference>
<evidence type="ECO:0000256" key="2">
    <source>
        <dbReference type="ARBA" id="ARBA00022801"/>
    </source>
</evidence>
<dbReference type="InterPro" id="IPR001360">
    <property type="entry name" value="Glyco_hydro_1"/>
</dbReference>
<dbReference type="Gene3D" id="3.20.20.80">
    <property type="entry name" value="Glycosidases"/>
    <property type="match status" value="1"/>
</dbReference>
<sequence length="456" mass="52004">MGTLRNGFFWGNSVSSMQTEGAAHEGGKGKSVYDTYLAGSESSDWDVAIDEYHRYPEDIELMKDLGMNCYRFQISWSRVQPDGEGEFNQEGIQFYSDLVDKLLDAGIEPMVALYHFDMPLNLAEKYNGFISKKVVDLFYDFGKKMIDALGDRVTYWLTFNEQNLYSATPSFQSSGYLTGDKSLHDLYQISHNVMMAHAKVANYIHDNKHDLKIGGMEAYSEVYPATPNPKDAAAVRRFKEFGNNNLIRLFTEGKYSDEVVTFMKNNGMADILVDKELEELSHVRSDFFSFSYYATTTIDSTQIPTGTAPNYYVEYGGKKNPYLEENEWGWQIDPVGFENVLIDLFNRTNLPIFPIENGIGVRETWDGENTINDSYRIDYLRDHIQAVKNAVQKGADVIGYLGWGLIDIPSSAGNVDKRYGVVYVNRSNHDLKDLKRVPKQSYYWLQKAFKSNGETI</sequence>
<dbReference type="FunFam" id="3.20.20.80:FF:000004">
    <property type="entry name" value="Beta-glucosidase 6-phospho-beta-glucosidase"/>
    <property type="match status" value="1"/>
</dbReference>
<evidence type="ECO:0000313" key="5">
    <source>
        <dbReference type="EMBL" id="SCB90830.1"/>
    </source>
</evidence>
<dbReference type="SUPFAM" id="SSF51445">
    <property type="entry name" value="(Trans)glycosidases"/>
    <property type="match status" value="1"/>
</dbReference>
<dbReference type="InterPro" id="IPR017853">
    <property type="entry name" value="GH"/>
</dbReference>
<dbReference type="PANTHER" id="PTHR10353:SF122">
    <property type="entry name" value="6-PHOSPHO-BETA-GLUCOSIDASE ASCB-RELATED"/>
    <property type="match status" value="1"/>
</dbReference>
<evidence type="ECO:0000313" key="6">
    <source>
        <dbReference type="Proteomes" id="UP000199268"/>
    </source>
</evidence>
<evidence type="ECO:0000256" key="3">
    <source>
        <dbReference type="ARBA" id="ARBA00023295"/>
    </source>
</evidence>
<evidence type="ECO:0000256" key="1">
    <source>
        <dbReference type="ARBA" id="ARBA00010838"/>
    </source>
</evidence>
<dbReference type="Proteomes" id="UP000199268">
    <property type="component" value="Unassembled WGS sequence"/>
</dbReference>
<dbReference type="EMBL" id="FMAO01000004">
    <property type="protein sequence ID" value="SCB90830.1"/>
    <property type="molecule type" value="Genomic_DNA"/>
</dbReference>
<dbReference type="STRING" id="1505725.GA0061074_10470"/>
<dbReference type="PANTHER" id="PTHR10353">
    <property type="entry name" value="GLYCOSYL HYDROLASE"/>
    <property type="match status" value="1"/>
</dbReference>
<name>A0A1C4A8P7_9LACO</name>
<proteinExistence type="inferred from homology"/>
<evidence type="ECO:0000256" key="4">
    <source>
        <dbReference type="RuleBase" id="RU003690"/>
    </source>
</evidence>
<gene>
    <name evidence="5" type="ORF">GA0061074_10470</name>
</gene>
<keyword evidence="6" id="KW-1185">Reference proteome</keyword>
<dbReference type="GO" id="GO:0008422">
    <property type="term" value="F:beta-glucosidase activity"/>
    <property type="evidence" value="ECO:0007669"/>
    <property type="project" value="TreeGrafter"/>
</dbReference>
<protein>
    <submittedName>
        <fullName evidence="5">6-phospho-beta-glucosidase</fullName>
    </submittedName>
</protein>
<comment type="similarity">
    <text evidence="1 4">Belongs to the glycosyl hydrolase 1 family.</text>
</comment>
<organism evidence="5 6">
    <name type="scientific">Weissella bombi</name>
    <dbReference type="NCBI Taxonomy" id="1505725"/>
    <lineage>
        <taxon>Bacteria</taxon>
        <taxon>Bacillati</taxon>
        <taxon>Bacillota</taxon>
        <taxon>Bacilli</taxon>
        <taxon>Lactobacillales</taxon>
        <taxon>Lactobacillaceae</taxon>
        <taxon>Weissella</taxon>
    </lineage>
</organism>
<dbReference type="AlphaFoldDB" id="A0A1C4A8P7"/>
<dbReference type="PRINTS" id="PR00131">
    <property type="entry name" value="GLHYDRLASE1"/>
</dbReference>
<dbReference type="RefSeq" id="WP_092462157.1">
    <property type="nucleotide sequence ID" value="NZ_BJEE01000001.1"/>
</dbReference>
<accession>A0A1C4A8P7</accession>
<dbReference type="GO" id="GO:0016052">
    <property type="term" value="P:carbohydrate catabolic process"/>
    <property type="evidence" value="ECO:0007669"/>
    <property type="project" value="TreeGrafter"/>
</dbReference>
<dbReference type="Pfam" id="PF00232">
    <property type="entry name" value="Glyco_hydro_1"/>
    <property type="match status" value="1"/>
</dbReference>
<keyword evidence="2" id="KW-0378">Hydrolase</keyword>
<dbReference type="OrthoDB" id="1688691at2"/>
<keyword evidence="3" id="KW-0326">Glycosidase</keyword>
<reference evidence="6" key="1">
    <citation type="submission" date="2016-08" db="EMBL/GenBank/DDBJ databases">
        <authorList>
            <person name="Varghese N."/>
            <person name="Submissions Spin"/>
        </authorList>
    </citation>
    <scope>NUCLEOTIDE SEQUENCE [LARGE SCALE GENOMIC DNA]</scope>
    <source>
        <strain evidence="6">R-53094</strain>
    </source>
</reference>